<name>A0A914ENH6_9BILA</name>
<dbReference type="InterPro" id="IPR036397">
    <property type="entry name" value="RNaseH_sf"/>
</dbReference>
<protein>
    <submittedName>
        <fullName evidence="3">Tc1-like transposase DDE domain-containing protein</fullName>
    </submittedName>
</protein>
<organism evidence="2 3">
    <name type="scientific">Acrobeloides nanus</name>
    <dbReference type="NCBI Taxonomy" id="290746"/>
    <lineage>
        <taxon>Eukaryota</taxon>
        <taxon>Metazoa</taxon>
        <taxon>Ecdysozoa</taxon>
        <taxon>Nematoda</taxon>
        <taxon>Chromadorea</taxon>
        <taxon>Rhabditida</taxon>
        <taxon>Tylenchina</taxon>
        <taxon>Cephalobomorpha</taxon>
        <taxon>Cephaloboidea</taxon>
        <taxon>Cephalobidae</taxon>
        <taxon>Acrobeloides</taxon>
    </lineage>
</organism>
<dbReference type="GO" id="GO:0003676">
    <property type="term" value="F:nucleic acid binding"/>
    <property type="evidence" value="ECO:0007669"/>
    <property type="project" value="InterPro"/>
</dbReference>
<evidence type="ECO:0000313" key="2">
    <source>
        <dbReference type="Proteomes" id="UP000887540"/>
    </source>
</evidence>
<dbReference type="Gene3D" id="3.30.420.10">
    <property type="entry name" value="Ribonuclease H-like superfamily/Ribonuclease H"/>
    <property type="match status" value="1"/>
</dbReference>
<dbReference type="Pfam" id="PF13358">
    <property type="entry name" value="DDE_3"/>
    <property type="match status" value="1"/>
</dbReference>
<proteinExistence type="predicted"/>
<reference evidence="3" key="1">
    <citation type="submission" date="2022-11" db="UniProtKB">
        <authorList>
            <consortium name="WormBaseParasite"/>
        </authorList>
    </citation>
    <scope>IDENTIFICATION</scope>
</reference>
<dbReference type="WBParaSite" id="ACRNAN_scaffold899.g9386.t1">
    <property type="protein sequence ID" value="ACRNAN_scaffold899.g9386.t1"/>
    <property type="gene ID" value="ACRNAN_scaffold899.g9386"/>
</dbReference>
<evidence type="ECO:0000259" key="1">
    <source>
        <dbReference type="Pfam" id="PF13358"/>
    </source>
</evidence>
<dbReference type="Proteomes" id="UP000887540">
    <property type="component" value="Unplaced"/>
</dbReference>
<keyword evidence="2" id="KW-1185">Reference proteome</keyword>
<accession>A0A914ENH6</accession>
<dbReference type="AlphaFoldDB" id="A0A914ENH6"/>
<evidence type="ECO:0000313" key="3">
    <source>
        <dbReference type="WBParaSite" id="ACRNAN_scaffold899.g9386.t1"/>
    </source>
</evidence>
<feature type="domain" description="Tc1-like transposase DDE" evidence="1">
    <location>
        <begin position="137"/>
        <end position="167"/>
    </location>
</feature>
<dbReference type="InterPro" id="IPR038717">
    <property type="entry name" value="Tc1-like_DDE_dom"/>
</dbReference>
<sequence>MNWAFPYNIYIFSSFVSNNKTLNIPQDLQIELNLVPGYADIGLGVVDTDYINAIRSRHLICCRPSKVCPRHSRCSYDGQNGAKYFIAGGIPGQKTSKKPWISKKTRMARLKFAKEHKDWTVSSNCVIPRVNIHEMACYSPDLNPIEHLWKILKRRINGRKFGNENELFRALKEEWNRIPVDILKALVESMPRRINAVIKATGYSTKY</sequence>